<dbReference type="InterPro" id="IPR000315">
    <property type="entry name" value="Znf_B-box"/>
</dbReference>
<keyword evidence="1" id="KW-0863">Zinc-finger</keyword>
<dbReference type="Proteomes" id="UP000001396">
    <property type="component" value="Unassembled WGS sequence"/>
</dbReference>
<evidence type="ECO:0000313" key="3">
    <source>
        <dbReference type="EMBL" id="EFA83429.1"/>
    </source>
</evidence>
<keyword evidence="1" id="KW-0479">Metal-binding</keyword>
<accession>D3B564</accession>
<dbReference type="GO" id="GO:0008270">
    <property type="term" value="F:zinc ion binding"/>
    <property type="evidence" value="ECO:0007669"/>
    <property type="project" value="UniProtKB-KW"/>
</dbReference>
<dbReference type="GeneID" id="31359063"/>
<dbReference type="InParanoid" id="D3B564"/>
<feature type="domain" description="B box-type" evidence="2">
    <location>
        <begin position="1"/>
        <end position="39"/>
    </location>
</feature>
<organism evidence="3 4">
    <name type="scientific">Heterostelium pallidum (strain ATCC 26659 / Pp 5 / PN500)</name>
    <name type="common">Cellular slime mold</name>
    <name type="synonym">Polysphondylium pallidum</name>
    <dbReference type="NCBI Taxonomy" id="670386"/>
    <lineage>
        <taxon>Eukaryota</taxon>
        <taxon>Amoebozoa</taxon>
        <taxon>Evosea</taxon>
        <taxon>Eumycetozoa</taxon>
        <taxon>Dictyostelia</taxon>
        <taxon>Acytosteliales</taxon>
        <taxon>Acytosteliaceae</taxon>
        <taxon>Heterostelium</taxon>
    </lineage>
</organism>
<protein>
    <recommendedName>
        <fullName evidence="2">B box-type domain-containing protein</fullName>
    </recommendedName>
</protein>
<dbReference type="SUPFAM" id="SSF57845">
    <property type="entry name" value="B-box zinc-binding domain"/>
    <property type="match status" value="1"/>
</dbReference>
<evidence type="ECO:0000259" key="2">
    <source>
        <dbReference type="PROSITE" id="PS50119"/>
    </source>
</evidence>
<dbReference type="Pfam" id="PF00643">
    <property type="entry name" value="zf-B_box"/>
    <property type="match status" value="1"/>
</dbReference>
<dbReference type="Gene3D" id="3.30.160.60">
    <property type="entry name" value="Classic Zinc Finger"/>
    <property type="match status" value="1"/>
</dbReference>
<comment type="caution">
    <text evidence="3">The sequence shown here is derived from an EMBL/GenBank/DDBJ whole genome shotgun (WGS) entry which is preliminary data.</text>
</comment>
<dbReference type="AlphaFoldDB" id="D3B564"/>
<evidence type="ECO:0000313" key="4">
    <source>
        <dbReference type="Proteomes" id="UP000001396"/>
    </source>
</evidence>
<gene>
    <name evidence="3" type="ORF">PPL_03576</name>
</gene>
<keyword evidence="4" id="KW-1185">Reference proteome</keyword>
<sequence>MNLCSVHFKEIIFLCSTCSKLVCKQCCVSDHSKHQFDDFDSIKDEELKTNGYQDKISNLFDRLKTIKSTIDSLESTLSEIIKFYEEMHNFLIVEEHKNKKPVEEQLELAKSLIPLVIEEINSLKVITNTIHHNESSSGTHVIQSPGDSENEHQKYDINSKEVGDLLQVVEQSVDHNQVFQEFPNFFPITIPVDTMTFLSLVSRQGGMEKNNLLITPAKYLAIIDHNQTINIKSKINNMCQVEKFQDNRTIVYHNSYYVKFLDLQTHKTFTLKDVEPSQMVQKTITNFKKGVQQINIQSVCYNNIIKRIYVLHKSSNNNSQIESIDPINLNHQVNPIIPNLSNPTLLVINGLVYIVDTSCIYTMSDTFQCTPIYNLQQFNMRLCTGGDNCIIICTNTNTWETFDLQSKTFSVVSGLIKKPTNSLSYSKIVYVPSSGTNPKILTLSK</sequence>
<name>D3B564_HETP5</name>
<dbReference type="PROSITE" id="PS50119">
    <property type="entry name" value="ZF_BBOX"/>
    <property type="match status" value="1"/>
</dbReference>
<dbReference type="RefSeq" id="XP_020435546.1">
    <property type="nucleotide sequence ID" value="XM_020574504.1"/>
</dbReference>
<dbReference type="EMBL" id="ADBJ01000015">
    <property type="protein sequence ID" value="EFA83429.1"/>
    <property type="molecule type" value="Genomic_DNA"/>
</dbReference>
<proteinExistence type="predicted"/>
<evidence type="ECO:0000256" key="1">
    <source>
        <dbReference type="PROSITE-ProRule" id="PRU00024"/>
    </source>
</evidence>
<keyword evidence="1" id="KW-0862">Zinc</keyword>
<reference evidence="3 4" key="1">
    <citation type="journal article" date="2011" name="Genome Res.">
        <title>Phylogeny-wide analysis of social amoeba genomes highlights ancient origins for complex intercellular communication.</title>
        <authorList>
            <person name="Heidel A.J."/>
            <person name="Lawal H.M."/>
            <person name="Felder M."/>
            <person name="Schilde C."/>
            <person name="Helps N.R."/>
            <person name="Tunggal B."/>
            <person name="Rivero F."/>
            <person name="John U."/>
            <person name="Schleicher M."/>
            <person name="Eichinger L."/>
            <person name="Platzer M."/>
            <person name="Noegel A.A."/>
            <person name="Schaap P."/>
            <person name="Gloeckner G."/>
        </authorList>
    </citation>
    <scope>NUCLEOTIDE SEQUENCE [LARGE SCALE GENOMIC DNA]</scope>
    <source>
        <strain evidence="4">ATCC 26659 / Pp 5 / PN500</strain>
    </source>
</reference>